<reference evidence="2" key="1">
    <citation type="journal article" date="2014" name="Nat. Commun.">
        <title>The emerging biofuel crop Camelina sativa retains a highly undifferentiated hexaploid genome structure.</title>
        <authorList>
            <person name="Kagale S."/>
            <person name="Koh C."/>
            <person name="Nixon J."/>
            <person name="Bollina V."/>
            <person name="Clarke W.E."/>
            <person name="Tuteja R."/>
            <person name="Spillane C."/>
            <person name="Robinson S.J."/>
            <person name="Links M.G."/>
            <person name="Clarke C."/>
            <person name="Higgins E.E."/>
            <person name="Huebert T."/>
            <person name="Sharpe A.G."/>
            <person name="Parkin I.A."/>
        </authorList>
    </citation>
    <scope>NUCLEOTIDE SEQUENCE [LARGE SCALE GENOMIC DNA]</scope>
    <source>
        <strain evidence="2">cv. DH55</strain>
    </source>
</reference>
<name>A0ABM1R876_CAMSA</name>
<keyword evidence="1" id="KW-0175">Coiled coil</keyword>
<gene>
    <name evidence="3" type="primary">LOC104754403</name>
</gene>
<dbReference type="CDD" id="cd10910">
    <property type="entry name" value="PIN_limkain_b1_N_like"/>
    <property type="match status" value="1"/>
</dbReference>
<keyword evidence="2" id="KW-1185">Reference proteome</keyword>
<evidence type="ECO:0000256" key="1">
    <source>
        <dbReference type="SAM" id="Coils"/>
    </source>
</evidence>
<dbReference type="InterPro" id="IPR024768">
    <property type="entry name" value="Marf1"/>
</dbReference>
<dbReference type="Proteomes" id="UP000694864">
    <property type="component" value="Chromosome 17"/>
</dbReference>
<sequence length="290" mass="33758">MMKDMKEMKEMKDKQDMKYMKYMEEMKDKQDMEEMKEMKEMKKKRKKMKKMKKMKEIVFDMKEIEMDMKEIEMEVKEMKEMNEIKRATQKQAGAVTWVYWDIKMCPVPDGFHPRLVRPSIKRLLEKNGYGGGPLNVIAYGKLADVPLETLREVFSSGIDLKLLPHGNLSGYIDLSYPANIMVISDPKACPYSTSGLQALGKNPIQPFPYHSLSTLLMKYSGVVGEETAESALWDCLVCARDPPGQSFATFISHLSDEEHHERLVIMHFTFCRHCPNCFLFFKSNTLCYHK</sequence>
<protein>
    <submittedName>
        <fullName evidence="3">Uncharacterized protein LOC104754403</fullName>
    </submittedName>
</protein>
<feature type="coiled-coil region" evidence="1">
    <location>
        <begin position="61"/>
        <end position="88"/>
    </location>
</feature>
<dbReference type="PANTHER" id="PTHR14379:SF19">
    <property type="entry name" value="ENDONUCLEASE OR GLYCOSYL HYDROLASE-RELATED"/>
    <property type="match status" value="1"/>
</dbReference>
<dbReference type="PANTHER" id="PTHR14379">
    <property type="entry name" value="LIMKAIN B LKAP"/>
    <property type="match status" value="1"/>
</dbReference>
<accession>A0ABM1R876</accession>
<reference evidence="3" key="2">
    <citation type="submission" date="2025-08" db="UniProtKB">
        <authorList>
            <consortium name="RefSeq"/>
        </authorList>
    </citation>
    <scope>IDENTIFICATION</scope>
    <source>
        <tissue evidence="3">Leaf</tissue>
    </source>
</reference>
<dbReference type="RefSeq" id="XP_019095214.1">
    <property type="nucleotide sequence ID" value="XM_019239669.1"/>
</dbReference>
<evidence type="ECO:0000313" key="3">
    <source>
        <dbReference type="RefSeq" id="XP_019095214.1"/>
    </source>
</evidence>
<proteinExistence type="predicted"/>
<dbReference type="GeneID" id="104754403"/>
<organism evidence="2 3">
    <name type="scientific">Camelina sativa</name>
    <name type="common">False flax</name>
    <name type="synonym">Myagrum sativum</name>
    <dbReference type="NCBI Taxonomy" id="90675"/>
    <lineage>
        <taxon>Eukaryota</taxon>
        <taxon>Viridiplantae</taxon>
        <taxon>Streptophyta</taxon>
        <taxon>Embryophyta</taxon>
        <taxon>Tracheophyta</taxon>
        <taxon>Spermatophyta</taxon>
        <taxon>Magnoliopsida</taxon>
        <taxon>eudicotyledons</taxon>
        <taxon>Gunneridae</taxon>
        <taxon>Pentapetalae</taxon>
        <taxon>rosids</taxon>
        <taxon>malvids</taxon>
        <taxon>Brassicales</taxon>
        <taxon>Brassicaceae</taxon>
        <taxon>Camelineae</taxon>
        <taxon>Camelina</taxon>
    </lineage>
</organism>
<evidence type="ECO:0000313" key="2">
    <source>
        <dbReference type="Proteomes" id="UP000694864"/>
    </source>
</evidence>